<dbReference type="Proteomes" id="UP001390339">
    <property type="component" value="Unassembled WGS sequence"/>
</dbReference>
<dbReference type="EMBL" id="JAPCWZ010000003">
    <property type="protein sequence ID" value="KAK8872319.1"/>
    <property type="molecule type" value="Genomic_DNA"/>
</dbReference>
<organism evidence="1 2">
    <name type="scientific">Apiospora arundinis</name>
    <dbReference type="NCBI Taxonomy" id="335852"/>
    <lineage>
        <taxon>Eukaryota</taxon>
        <taxon>Fungi</taxon>
        <taxon>Dikarya</taxon>
        <taxon>Ascomycota</taxon>
        <taxon>Pezizomycotina</taxon>
        <taxon>Sordariomycetes</taxon>
        <taxon>Xylariomycetidae</taxon>
        <taxon>Amphisphaeriales</taxon>
        <taxon>Apiosporaceae</taxon>
        <taxon>Apiospora</taxon>
    </lineage>
</organism>
<evidence type="ECO:0000313" key="2">
    <source>
        <dbReference type="Proteomes" id="UP001390339"/>
    </source>
</evidence>
<gene>
    <name evidence="1" type="ORF">PGQ11_002833</name>
</gene>
<accession>A0ABR2J3B4</accession>
<name>A0ABR2J3B4_9PEZI</name>
<protein>
    <submittedName>
        <fullName evidence="1">Uncharacterized protein</fullName>
    </submittedName>
</protein>
<keyword evidence="2" id="KW-1185">Reference proteome</keyword>
<proteinExistence type="predicted"/>
<comment type="caution">
    <text evidence="1">The sequence shown here is derived from an EMBL/GenBank/DDBJ whole genome shotgun (WGS) entry which is preliminary data.</text>
</comment>
<evidence type="ECO:0000313" key="1">
    <source>
        <dbReference type="EMBL" id="KAK8872319.1"/>
    </source>
</evidence>
<reference evidence="1 2" key="1">
    <citation type="journal article" date="2024" name="IMA Fungus">
        <title>Apiospora arundinis, a panoply of carbohydrate-active enzymes and secondary metabolites.</title>
        <authorList>
            <person name="Sorensen T."/>
            <person name="Petersen C."/>
            <person name="Muurmann A.T."/>
            <person name="Christiansen J.V."/>
            <person name="Brundto M.L."/>
            <person name="Overgaard C.K."/>
            <person name="Boysen A.T."/>
            <person name="Wollenberg R.D."/>
            <person name="Larsen T.O."/>
            <person name="Sorensen J.L."/>
            <person name="Nielsen K.L."/>
            <person name="Sondergaard T.E."/>
        </authorList>
    </citation>
    <scope>NUCLEOTIDE SEQUENCE [LARGE SCALE GENOMIC DNA]</scope>
    <source>
        <strain evidence="1 2">AAU 773</strain>
    </source>
</reference>
<sequence>MASRWVGGSAGGQVSVLVGVDADAQLYRAQLLKVALLNQTWNNGLRKSSLSELVLLSKSFRKR</sequence>